<evidence type="ECO:0000313" key="1">
    <source>
        <dbReference type="EMBL" id="KEI73276.1"/>
    </source>
</evidence>
<dbReference type="InterPro" id="IPR021109">
    <property type="entry name" value="Peptidase_aspartic_dom_sf"/>
</dbReference>
<dbReference type="Gene3D" id="2.40.70.10">
    <property type="entry name" value="Acid Proteases"/>
    <property type="match status" value="1"/>
</dbReference>
<gene>
    <name evidence="1" type="ORF">GV64_23445</name>
</gene>
<dbReference type="STRING" id="305900.GV64_23445"/>
<dbReference type="SUPFAM" id="SSF48452">
    <property type="entry name" value="TPR-like"/>
    <property type="match status" value="1"/>
</dbReference>
<protein>
    <recommendedName>
        <fullName evidence="3">Peptidase A2 domain-containing protein</fullName>
    </recommendedName>
</protein>
<dbReference type="AlphaFoldDB" id="A0A081KGK0"/>
<dbReference type="GO" id="GO:0004190">
    <property type="term" value="F:aspartic-type endopeptidase activity"/>
    <property type="evidence" value="ECO:0007669"/>
    <property type="project" value="InterPro"/>
</dbReference>
<sequence>MQALDSEQLDDALIIFQHHEKFHSDMAAELHHELINKVRHYHNNNNPEQAISILEFFTQHHYQDTELLSELATCYIAESQFSKALEVYTNARSYSYAKEEIRWFDEKIHQMARSLYEESKGLPDLEGLIPIFLRLSYLEPDYSLYRLALAESYLMLNDTESATRELLILQMDDELNEQASQLLAQLLPTPISEDSENEKTIVPLSGSGGHLAVDTLAGNQHRARLLIDTGASLTTLPHRILAELQQKKQARKIGYIDLTTATGIHRTPLYRLDQFKIGDFLVSNLEAAEFGPIDQNIDGLLGMNVLNHFNFFIDQNLYQLSLMPRQME</sequence>
<dbReference type="Proteomes" id="UP000027997">
    <property type="component" value="Unassembled WGS sequence"/>
</dbReference>
<dbReference type="SUPFAM" id="SSF50630">
    <property type="entry name" value="Acid proteases"/>
    <property type="match status" value="1"/>
</dbReference>
<dbReference type="InterPro" id="IPR001969">
    <property type="entry name" value="Aspartic_peptidase_AS"/>
</dbReference>
<dbReference type="GO" id="GO:0006508">
    <property type="term" value="P:proteolysis"/>
    <property type="evidence" value="ECO:0007669"/>
    <property type="project" value="InterPro"/>
</dbReference>
<dbReference type="Pfam" id="PF13650">
    <property type="entry name" value="Asp_protease_2"/>
    <property type="match status" value="1"/>
</dbReference>
<dbReference type="InterPro" id="IPR034122">
    <property type="entry name" value="Retropepsin-like_bacterial"/>
</dbReference>
<comment type="caution">
    <text evidence="1">The sequence shown here is derived from an EMBL/GenBank/DDBJ whole genome shotgun (WGS) entry which is preliminary data.</text>
</comment>
<evidence type="ECO:0008006" key="3">
    <source>
        <dbReference type="Google" id="ProtNLM"/>
    </source>
</evidence>
<dbReference type="PROSITE" id="PS00141">
    <property type="entry name" value="ASP_PROTEASE"/>
    <property type="match status" value="1"/>
</dbReference>
<dbReference type="eggNOG" id="COG3577">
    <property type="taxonomic scope" value="Bacteria"/>
</dbReference>
<accession>A0A081KGK0</accession>
<keyword evidence="2" id="KW-1185">Reference proteome</keyword>
<dbReference type="CDD" id="cd05483">
    <property type="entry name" value="retropepsin_like_bacteria"/>
    <property type="match status" value="1"/>
</dbReference>
<dbReference type="Gene3D" id="1.25.40.10">
    <property type="entry name" value="Tetratricopeptide repeat domain"/>
    <property type="match status" value="1"/>
</dbReference>
<proteinExistence type="predicted"/>
<organism evidence="1 2">
    <name type="scientific">Endozoicomonas elysicola</name>
    <dbReference type="NCBI Taxonomy" id="305900"/>
    <lineage>
        <taxon>Bacteria</taxon>
        <taxon>Pseudomonadati</taxon>
        <taxon>Pseudomonadota</taxon>
        <taxon>Gammaproteobacteria</taxon>
        <taxon>Oceanospirillales</taxon>
        <taxon>Endozoicomonadaceae</taxon>
        <taxon>Endozoicomonas</taxon>
    </lineage>
</organism>
<dbReference type="EMBL" id="JOJP01000001">
    <property type="protein sequence ID" value="KEI73276.1"/>
    <property type="molecule type" value="Genomic_DNA"/>
</dbReference>
<evidence type="ECO:0000313" key="2">
    <source>
        <dbReference type="Proteomes" id="UP000027997"/>
    </source>
</evidence>
<name>A0A081KGK0_9GAMM</name>
<dbReference type="InterPro" id="IPR011990">
    <property type="entry name" value="TPR-like_helical_dom_sf"/>
</dbReference>
<reference evidence="1 2" key="1">
    <citation type="submission" date="2014-06" db="EMBL/GenBank/DDBJ databases">
        <title>Whole Genome Sequences of Three Symbiotic Endozoicomonas Bacteria.</title>
        <authorList>
            <person name="Neave M.J."/>
            <person name="Apprill A."/>
            <person name="Voolstra C.R."/>
        </authorList>
    </citation>
    <scope>NUCLEOTIDE SEQUENCE [LARGE SCALE GENOMIC DNA]</scope>
    <source>
        <strain evidence="1 2">DSM 22380</strain>
    </source>
</reference>